<accession>A0A7W7L602</accession>
<evidence type="ECO:0000313" key="4">
    <source>
        <dbReference type="Proteomes" id="UP000556436"/>
    </source>
</evidence>
<dbReference type="Proteomes" id="UP000556436">
    <property type="component" value="Unassembled WGS sequence"/>
</dbReference>
<keyword evidence="4" id="KW-1185">Reference proteome</keyword>
<dbReference type="SUPFAM" id="SSF54001">
    <property type="entry name" value="Cysteine proteinases"/>
    <property type="match status" value="1"/>
</dbReference>
<gene>
    <name evidence="3" type="ORF">FHS38_000319</name>
</gene>
<dbReference type="PANTHER" id="PTHR11786">
    <property type="entry name" value="N-HYDROXYARYLAMINE O-ACETYLTRANSFERASE"/>
    <property type="match status" value="1"/>
</dbReference>
<evidence type="ECO:0000256" key="1">
    <source>
        <dbReference type="ARBA" id="ARBA00006547"/>
    </source>
</evidence>
<evidence type="ECO:0000256" key="2">
    <source>
        <dbReference type="RuleBase" id="RU003452"/>
    </source>
</evidence>
<organism evidence="3 4">
    <name type="scientific">Streptomyces netropsis</name>
    <name type="common">Streptoverticillium netropsis</name>
    <dbReference type="NCBI Taxonomy" id="55404"/>
    <lineage>
        <taxon>Bacteria</taxon>
        <taxon>Bacillati</taxon>
        <taxon>Actinomycetota</taxon>
        <taxon>Actinomycetes</taxon>
        <taxon>Kitasatosporales</taxon>
        <taxon>Streptomycetaceae</taxon>
        <taxon>Streptomyces</taxon>
    </lineage>
</organism>
<dbReference type="InterPro" id="IPR038765">
    <property type="entry name" value="Papain-like_cys_pep_sf"/>
</dbReference>
<keyword evidence="3" id="KW-0808">Transferase</keyword>
<dbReference type="InterPro" id="IPR001447">
    <property type="entry name" value="Arylamine_N-AcTrfase"/>
</dbReference>
<dbReference type="AlphaFoldDB" id="A0A7W7L602"/>
<dbReference type="EMBL" id="JACHJG010000001">
    <property type="protein sequence ID" value="MBB4884310.1"/>
    <property type="molecule type" value="Genomic_DNA"/>
</dbReference>
<evidence type="ECO:0000313" key="3">
    <source>
        <dbReference type="EMBL" id="MBB4884310.1"/>
    </source>
</evidence>
<dbReference type="Pfam" id="PF00797">
    <property type="entry name" value="Acetyltransf_2"/>
    <property type="match status" value="1"/>
</dbReference>
<proteinExistence type="inferred from homology"/>
<dbReference type="EC" id="2.3.1.118" evidence="3"/>
<dbReference type="Gene3D" id="2.40.128.150">
    <property type="entry name" value="Cysteine proteinases"/>
    <property type="match status" value="1"/>
</dbReference>
<dbReference type="Gene3D" id="3.30.2140.10">
    <property type="entry name" value="Arylamine N-acetyltransferase"/>
    <property type="match status" value="1"/>
</dbReference>
<protein>
    <submittedName>
        <fullName evidence="3">N-hydroxyarylamine O-acetyltransferase</fullName>
        <ecNumber evidence="3">2.3.1.118</ecNumber>
    </submittedName>
</protein>
<dbReference type="GO" id="GO:0046990">
    <property type="term" value="F:N-hydroxyarylamine O-acetyltransferase activity"/>
    <property type="evidence" value="ECO:0007669"/>
    <property type="project" value="UniProtKB-EC"/>
</dbReference>
<keyword evidence="3" id="KW-0012">Acyltransferase</keyword>
<sequence length="259" mass="29010">MDAINTDAYLRRIDATRPTAPDADALRDLCLRHLRAVPFENLSIHLGEEIVLDGKALVDKIVHGRRGGFCYELNGAFAELLTALGYPVTLLAGRVMGEEGLGVPYDHLVLRVETPEPWLVDVGFGRNSHHPLSLTERGDQSDPGGVFRIAETEEGDLDVFQGDVLIYRIDQRPRQLTEFECACWWHRTSPKSHFTRNLVCSRLTENGRVTISDRTLVITGASGRRDRTLAEDEILPAYRTHFGIDLDRVPEVRATPSAR</sequence>
<comment type="similarity">
    <text evidence="1 2">Belongs to the arylamine N-acetyltransferase family.</text>
</comment>
<comment type="caution">
    <text evidence="3">The sequence shown here is derived from an EMBL/GenBank/DDBJ whole genome shotgun (WGS) entry which is preliminary data.</text>
</comment>
<dbReference type="PRINTS" id="PR01543">
    <property type="entry name" value="ANATRNSFRASE"/>
</dbReference>
<name>A0A7W7L602_STRNE</name>
<dbReference type="PANTHER" id="PTHR11786:SF0">
    <property type="entry name" value="ARYLAMINE N-ACETYLTRANSFERASE 4-RELATED"/>
    <property type="match status" value="1"/>
</dbReference>
<dbReference type="RefSeq" id="WP_184729854.1">
    <property type="nucleotide sequence ID" value="NZ_BMRW01000001.1"/>
</dbReference>
<reference evidence="3 4" key="1">
    <citation type="submission" date="2020-08" db="EMBL/GenBank/DDBJ databases">
        <title>Genomic Encyclopedia of Type Strains, Phase III (KMG-III): the genomes of soil and plant-associated and newly described type strains.</title>
        <authorList>
            <person name="Whitman W."/>
        </authorList>
    </citation>
    <scope>NUCLEOTIDE SEQUENCE [LARGE SCALE GENOMIC DNA]</scope>
    <source>
        <strain evidence="3 4">CECT 3265</strain>
    </source>
</reference>